<gene>
    <name evidence="3" type="ORF">N7G274_009490</name>
</gene>
<sequence>MSSPTRPDVSPISMASYASSSKHSPEEKDAAAGLSQLSQHTSATILKRTATGASRFNRTPAPKAKVKTIKVKAPTALMHLKQIDAEGIALPASPSADSEDVSGTSDWSAERSHESEYDSAVESHASSVRSSNGKAARGKGKQQLVQKTLKRVRGESFSAATPAKRVRSTPQSRSAPRASSASTDLIPSKFTNFTTSIFIIQLGPEGRPDCPTFHAHESVLCGSKIMALEIEKAKANRRATKQNTLPLMPHDPVAFEQMLQFLYKDRFNLTADPPKPAPPITAIERMREIHELFSLAKHYQLPNLQKQVVKLFSHARMLSKVTPATFFDWAEDMYYEELDHDVGPFKAYFSRVAPVMLREAKEETLTELYRMTAQGGGFSCELFKAALRALGQAVEQAGPPGGSKKEEPIDDGYSSADSTLFVKHGRR</sequence>
<name>A0ABR3ZX71_9LECA</name>
<feature type="region of interest" description="Disordered" evidence="1">
    <location>
        <begin position="91"/>
        <end position="183"/>
    </location>
</feature>
<evidence type="ECO:0000256" key="1">
    <source>
        <dbReference type="SAM" id="MobiDB-lite"/>
    </source>
</evidence>
<dbReference type="Proteomes" id="UP001590950">
    <property type="component" value="Unassembled WGS sequence"/>
</dbReference>
<feature type="compositionally biased region" description="Polar residues" evidence="1">
    <location>
        <begin position="35"/>
        <end position="44"/>
    </location>
</feature>
<protein>
    <recommendedName>
        <fullName evidence="2">BTB domain-containing protein</fullName>
    </recommendedName>
</protein>
<evidence type="ECO:0000313" key="4">
    <source>
        <dbReference type="Proteomes" id="UP001590950"/>
    </source>
</evidence>
<feature type="domain" description="BTB" evidence="2">
    <location>
        <begin position="212"/>
        <end position="312"/>
    </location>
</feature>
<dbReference type="SUPFAM" id="SSF54695">
    <property type="entry name" value="POZ domain"/>
    <property type="match status" value="1"/>
</dbReference>
<feature type="compositionally biased region" description="Polar residues" evidence="1">
    <location>
        <begin position="124"/>
        <end position="133"/>
    </location>
</feature>
<dbReference type="InterPro" id="IPR011333">
    <property type="entry name" value="SKP1/BTB/POZ_sf"/>
</dbReference>
<feature type="compositionally biased region" description="Low complexity" evidence="1">
    <location>
        <begin position="10"/>
        <end position="22"/>
    </location>
</feature>
<accession>A0ABR3ZX71</accession>
<dbReference type="Gene3D" id="3.30.710.10">
    <property type="entry name" value="Potassium Channel Kv1.1, Chain A"/>
    <property type="match status" value="1"/>
</dbReference>
<proteinExistence type="predicted"/>
<dbReference type="EMBL" id="JBEFKJ010000037">
    <property type="protein sequence ID" value="KAL2037765.1"/>
    <property type="molecule type" value="Genomic_DNA"/>
</dbReference>
<feature type="region of interest" description="Disordered" evidence="1">
    <location>
        <begin position="1"/>
        <end position="67"/>
    </location>
</feature>
<feature type="region of interest" description="Disordered" evidence="1">
    <location>
        <begin position="394"/>
        <end position="427"/>
    </location>
</feature>
<comment type="caution">
    <text evidence="3">The sequence shown here is derived from an EMBL/GenBank/DDBJ whole genome shotgun (WGS) entry which is preliminary data.</text>
</comment>
<evidence type="ECO:0000259" key="2">
    <source>
        <dbReference type="Pfam" id="PF00651"/>
    </source>
</evidence>
<reference evidence="3 4" key="1">
    <citation type="submission" date="2024-09" db="EMBL/GenBank/DDBJ databases">
        <title>Rethinking Asexuality: The Enigmatic Case of Functional Sexual Genes in Lepraria (Stereocaulaceae).</title>
        <authorList>
            <person name="Doellman M."/>
            <person name="Sun Y."/>
            <person name="Barcenas-Pena A."/>
            <person name="Lumbsch H.T."/>
            <person name="Grewe F."/>
        </authorList>
    </citation>
    <scope>NUCLEOTIDE SEQUENCE [LARGE SCALE GENOMIC DNA]</scope>
    <source>
        <strain evidence="3 4">Mercado 3170</strain>
    </source>
</reference>
<feature type="compositionally biased region" description="Low complexity" evidence="1">
    <location>
        <begin position="168"/>
        <end position="183"/>
    </location>
</feature>
<dbReference type="InterPro" id="IPR000210">
    <property type="entry name" value="BTB/POZ_dom"/>
</dbReference>
<organism evidence="3 4">
    <name type="scientific">Stereocaulon virgatum</name>
    <dbReference type="NCBI Taxonomy" id="373712"/>
    <lineage>
        <taxon>Eukaryota</taxon>
        <taxon>Fungi</taxon>
        <taxon>Dikarya</taxon>
        <taxon>Ascomycota</taxon>
        <taxon>Pezizomycotina</taxon>
        <taxon>Lecanoromycetes</taxon>
        <taxon>OSLEUM clade</taxon>
        <taxon>Lecanoromycetidae</taxon>
        <taxon>Lecanorales</taxon>
        <taxon>Lecanorineae</taxon>
        <taxon>Stereocaulaceae</taxon>
        <taxon>Stereocaulon</taxon>
    </lineage>
</organism>
<keyword evidence="4" id="KW-1185">Reference proteome</keyword>
<dbReference type="Pfam" id="PF00651">
    <property type="entry name" value="BTB"/>
    <property type="match status" value="1"/>
</dbReference>
<evidence type="ECO:0000313" key="3">
    <source>
        <dbReference type="EMBL" id="KAL2037765.1"/>
    </source>
</evidence>